<comment type="caution">
    <text evidence="2">The sequence shown here is derived from an EMBL/GenBank/DDBJ whole genome shotgun (WGS) entry which is preliminary data.</text>
</comment>
<gene>
    <name evidence="2" type="ORF">T01_11554</name>
</gene>
<dbReference type="AlphaFoldDB" id="A0A0V1BY73"/>
<proteinExistence type="predicted"/>
<dbReference type="Proteomes" id="UP000054776">
    <property type="component" value="Unassembled WGS sequence"/>
</dbReference>
<evidence type="ECO:0000256" key="1">
    <source>
        <dbReference type="SAM" id="MobiDB-lite"/>
    </source>
</evidence>
<keyword evidence="3" id="KW-1185">Reference proteome</keyword>
<evidence type="ECO:0000313" key="2">
    <source>
        <dbReference type="EMBL" id="KRY42013.1"/>
    </source>
</evidence>
<organism evidence="2 3">
    <name type="scientific">Trichinella spiralis</name>
    <name type="common">Trichina worm</name>
    <dbReference type="NCBI Taxonomy" id="6334"/>
    <lineage>
        <taxon>Eukaryota</taxon>
        <taxon>Metazoa</taxon>
        <taxon>Ecdysozoa</taxon>
        <taxon>Nematoda</taxon>
        <taxon>Enoplea</taxon>
        <taxon>Dorylaimia</taxon>
        <taxon>Trichinellida</taxon>
        <taxon>Trichinellidae</taxon>
        <taxon>Trichinella</taxon>
    </lineage>
</organism>
<reference evidence="2 3" key="1">
    <citation type="submission" date="2015-01" db="EMBL/GenBank/DDBJ databases">
        <title>Evolution of Trichinella species and genotypes.</title>
        <authorList>
            <person name="Korhonen P.K."/>
            <person name="Edoardo P."/>
            <person name="Giuseppe L.R."/>
            <person name="Gasser R.B."/>
        </authorList>
    </citation>
    <scope>NUCLEOTIDE SEQUENCE [LARGE SCALE GENOMIC DNA]</scope>
    <source>
        <strain evidence="2">ISS3</strain>
    </source>
</reference>
<sequence>MGSIYELGASGLGGVGKIQILNFHHQHLELNGYSRLTQSALSSWVYFKQARGKLCCLAAQTQRVKRERERKAQSGTKSMVAWKSMKARQPPRAREVNSGSIERGVCFGANISNHQPASQPASLKLNTGLLACKLRNS</sequence>
<dbReference type="InParanoid" id="A0A0V1BY73"/>
<protein>
    <submittedName>
        <fullName evidence="2">Uncharacterized protein</fullName>
    </submittedName>
</protein>
<evidence type="ECO:0000313" key="3">
    <source>
        <dbReference type="Proteomes" id="UP000054776"/>
    </source>
</evidence>
<dbReference type="EMBL" id="JYDH01000005">
    <property type="protein sequence ID" value="KRY42013.1"/>
    <property type="molecule type" value="Genomic_DNA"/>
</dbReference>
<name>A0A0V1BY73_TRISP</name>
<accession>A0A0V1BY73</accession>
<feature type="region of interest" description="Disordered" evidence="1">
    <location>
        <begin position="67"/>
        <end position="97"/>
    </location>
</feature>